<name>A0A9J5XKV2_SOLCO</name>
<keyword evidence="4 6" id="KW-0964">Secreted</keyword>
<evidence type="ECO:0000256" key="1">
    <source>
        <dbReference type="ARBA" id="ARBA00004613"/>
    </source>
</evidence>
<comment type="subcellular location">
    <subcellularLocation>
        <location evidence="1 6">Secreted</location>
    </subcellularLocation>
</comment>
<dbReference type="Proteomes" id="UP000824120">
    <property type="component" value="Chromosome 9"/>
</dbReference>
<sequence length="267" mass="31305">MEGCVYDKDYGSIPEDTIDCHWQVKADEKHEVHVHNDLPQNTPQLEVHCASGDDDLGHRYPGIGTEFNWSFCPTFSTLYFCHFWWNGKDLRFDVFNNTDACVRNSGHGFIPYDTTDCHWQVKDDGFYIVKVLFTLQLFIRMHNIQAGYCGRQVHILNNLPVTSPQLEFHCASGDDDLGHNFPAVGTDFHWKFCATKYTLFFCHFWWGQNNNQVFDVFNDLHYCIHDGNGYVQEYTSECMWKVQADGFYLGYFNQDVGKVLYTKYRDW</sequence>
<evidence type="ECO:0000256" key="3">
    <source>
        <dbReference type="ARBA" id="ARBA00022471"/>
    </source>
</evidence>
<evidence type="ECO:0000313" key="7">
    <source>
        <dbReference type="EMBL" id="KAG5588386.1"/>
    </source>
</evidence>
<dbReference type="Pfam" id="PF05938">
    <property type="entry name" value="Self-incomp_S1"/>
    <property type="match status" value="2"/>
</dbReference>
<proteinExistence type="inferred from homology"/>
<keyword evidence="8" id="KW-1185">Reference proteome</keyword>
<keyword evidence="5" id="KW-0732">Signal</keyword>
<dbReference type="PANTHER" id="PTHR31232">
    <property type="match status" value="1"/>
</dbReference>
<gene>
    <name evidence="7" type="ORF">H5410_048820</name>
</gene>
<organism evidence="7 8">
    <name type="scientific">Solanum commersonii</name>
    <name type="common">Commerson's wild potato</name>
    <name type="synonym">Commerson's nightshade</name>
    <dbReference type="NCBI Taxonomy" id="4109"/>
    <lineage>
        <taxon>Eukaryota</taxon>
        <taxon>Viridiplantae</taxon>
        <taxon>Streptophyta</taxon>
        <taxon>Embryophyta</taxon>
        <taxon>Tracheophyta</taxon>
        <taxon>Spermatophyta</taxon>
        <taxon>Magnoliopsida</taxon>
        <taxon>eudicotyledons</taxon>
        <taxon>Gunneridae</taxon>
        <taxon>Pentapetalae</taxon>
        <taxon>asterids</taxon>
        <taxon>lamiids</taxon>
        <taxon>Solanales</taxon>
        <taxon>Solanaceae</taxon>
        <taxon>Solanoideae</taxon>
        <taxon>Solaneae</taxon>
        <taxon>Solanum</taxon>
    </lineage>
</organism>
<protein>
    <recommendedName>
        <fullName evidence="6">S-protein homolog</fullName>
    </recommendedName>
</protein>
<dbReference type="AlphaFoldDB" id="A0A9J5XKV2"/>
<evidence type="ECO:0000256" key="6">
    <source>
        <dbReference type="RuleBase" id="RU367044"/>
    </source>
</evidence>
<accession>A0A9J5XKV2</accession>
<dbReference type="InterPro" id="IPR010264">
    <property type="entry name" value="Self-incomp_S1"/>
</dbReference>
<dbReference type="GO" id="GO:0060320">
    <property type="term" value="P:rejection of self pollen"/>
    <property type="evidence" value="ECO:0007669"/>
    <property type="project" value="UniProtKB-KW"/>
</dbReference>
<dbReference type="PANTHER" id="PTHR31232:SF105">
    <property type="entry name" value="S-PROTEIN HOMOLOG"/>
    <property type="match status" value="1"/>
</dbReference>
<comment type="similarity">
    <text evidence="2 6">Belongs to the plant self-incompatibility (S1) protein family.</text>
</comment>
<reference evidence="7 8" key="1">
    <citation type="submission" date="2020-09" db="EMBL/GenBank/DDBJ databases">
        <title>De no assembly of potato wild relative species, Solanum commersonii.</title>
        <authorList>
            <person name="Cho K."/>
        </authorList>
    </citation>
    <scope>NUCLEOTIDE SEQUENCE [LARGE SCALE GENOMIC DNA]</scope>
    <source>
        <strain evidence="7">LZ3.2</strain>
        <tissue evidence="7">Leaf</tissue>
    </source>
</reference>
<evidence type="ECO:0000313" key="8">
    <source>
        <dbReference type="Proteomes" id="UP000824120"/>
    </source>
</evidence>
<comment type="caution">
    <text evidence="7">The sequence shown here is derived from an EMBL/GenBank/DDBJ whole genome shotgun (WGS) entry which is preliminary data.</text>
</comment>
<evidence type="ECO:0000256" key="2">
    <source>
        <dbReference type="ARBA" id="ARBA00005581"/>
    </source>
</evidence>
<dbReference type="OrthoDB" id="1289429at2759"/>
<keyword evidence="3 6" id="KW-0713">Self-incompatibility</keyword>
<dbReference type="GO" id="GO:0005576">
    <property type="term" value="C:extracellular region"/>
    <property type="evidence" value="ECO:0007669"/>
    <property type="project" value="UniProtKB-SubCell"/>
</dbReference>
<evidence type="ECO:0000256" key="5">
    <source>
        <dbReference type="ARBA" id="ARBA00022729"/>
    </source>
</evidence>
<dbReference type="EMBL" id="JACXVP010000009">
    <property type="protein sequence ID" value="KAG5588386.1"/>
    <property type="molecule type" value="Genomic_DNA"/>
</dbReference>
<evidence type="ECO:0000256" key="4">
    <source>
        <dbReference type="ARBA" id="ARBA00022525"/>
    </source>
</evidence>